<evidence type="ECO:0000313" key="2">
    <source>
        <dbReference type="EMBL" id="KOM29671.1"/>
    </source>
</evidence>
<dbReference type="EMBL" id="KQ258517">
    <property type="protein sequence ID" value="KOM29671.1"/>
    <property type="molecule type" value="Genomic_DNA"/>
</dbReference>
<sequence>MTGVSCNVIEEGRKARRQQLNLKKKSSHISRSITVQQKERGDGAGRVKEDESGGS</sequence>
<feature type="compositionally biased region" description="Basic and acidic residues" evidence="1">
    <location>
        <begin position="37"/>
        <end position="55"/>
    </location>
</feature>
<accession>A0A0L9TGQ3</accession>
<name>A0A0L9TGQ3_PHAAN</name>
<protein>
    <submittedName>
        <fullName evidence="2">Uncharacterized protein</fullName>
    </submittedName>
</protein>
<dbReference type="AlphaFoldDB" id="A0A0L9TGQ3"/>
<reference evidence="3" key="1">
    <citation type="journal article" date="2015" name="Proc. Natl. Acad. Sci. U.S.A.">
        <title>Genome sequencing of adzuki bean (Vigna angularis) provides insight into high starch and low fat accumulation and domestication.</title>
        <authorList>
            <person name="Yang K."/>
            <person name="Tian Z."/>
            <person name="Chen C."/>
            <person name="Luo L."/>
            <person name="Zhao B."/>
            <person name="Wang Z."/>
            <person name="Yu L."/>
            <person name="Li Y."/>
            <person name="Sun Y."/>
            <person name="Li W."/>
            <person name="Chen Y."/>
            <person name="Li Y."/>
            <person name="Zhang Y."/>
            <person name="Ai D."/>
            <person name="Zhao J."/>
            <person name="Shang C."/>
            <person name="Ma Y."/>
            <person name="Wu B."/>
            <person name="Wang M."/>
            <person name="Gao L."/>
            <person name="Sun D."/>
            <person name="Zhang P."/>
            <person name="Guo F."/>
            <person name="Wang W."/>
            <person name="Li Y."/>
            <person name="Wang J."/>
            <person name="Varshney R.K."/>
            <person name="Wang J."/>
            <person name="Ling H.Q."/>
            <person name="Wan P."/>
        </authorList>
    </citation>
    <scope>NUCLEOTIDE SEQUENCE</scope>
    <source>
        <strain evidence="3">cv. Jingnong 6</strain>
    </source>
</reference>
<proteinExistence type="predicted"/>
<feature type="region of interest" description="Disordered" evidence="1">
    <location>
        <begin position="19"/>
        <end position="55"/>
    </location>
</feature>
<evidence type="ECO:0000256" key="1">
    <source>
        <dbReference type="SAM" id="MobiDB-lite"/>
    </source>
</evidence>
<evidence type="ECO:0000313" key="3">
    <source>
        <dbReference type="Proteomes" id="UP000053144"/>
    </source>
</evidence>
<feature type="compositionally biased region" description="Basic residues" evidence="1">
    <location>
        <begin position="19"/>
        <end position="28"/>
    </location>
</feature>
<dbReference type="Proteomes" id="UP000053144">
    <property type="component" value="Unassembled WGS sequence"/>
</dbReference>
<organism evidence="2 3">
    <name type="scientific">Phaseolus angularis</name>
    <name type="common">Azuki bean</name>
    <name type="synonym">Vigna angularis</name>
    <dbReference type="NCBI Taxonomy" id="3914"/>
    <lineage>
        <taxon>Eukaryota</taxon>
        <taxon>Viridiplantae</taxon>
        <taxon>Streptophyta</taxon>
        <taxon>Embryophyta</taxon>
        <taxon>Tracheophyta</taxon>
        <taxon>Spermatophyta</taxon>
        <taxon>Magnoliopsida</taxon>
        <taxon>eudicotyledons</taxon>
        <taxon>Gunneridae</taxon>
        <taxon>Pentapetalae</taxon>
        <taxon>rosids</taxon>
        <taxon>fabids</taxon>
        <taxon>Fabales</taxon>
        <taxon>Fabaceae</taxon>
        <taxon>Papilionoideae</taxon>
        <taxon>50 kb inversion clade</taxon>
        <taxon>NPAAA clade</taxon>
        <taxon>indigoferoid/millettioid clade</taxon>
        <taxon>Phaseoleae</taxon>
        <taxon>Vigna</taxon>
    </lineage>
</organism>
<gene>
    <name evidence="2" type="ORF">LR48_Vigan743s000400</name>
</gene>
<dbReference type="Gramene" id="KOM29671">
    <property type="protein sequence ID" value="KOM29671"/>
    <property type="gene ID" value="LR48_Vigan743s000400"/>
</dbReference>